<proteinExistence type="predicted"/>
<sequence length="115" mass="13248">MVLFWVISGSFLNLERLNCQGSFMPEIRFQDPQTISRISSPSSPVELGTEPHQTHLLKMQTSIQYLVPNSRRIYSLSRLFQPLLHQTVHVNACLELNRPRPIPPRLSSQLKPQQT</sequence>
<reference evidence="1" key="1">
    <citation type="submission" date="2011-11" db="EMBL/GenBank/DDBJ databases">
        <title>The Genome Sequence of Fusarium oxysporum Cotton.</title>
        <authorList>
            <consortium name="The Broad Institute Genome Sequencing Platform"/>
            <person name="Ma L.-J."/>
            <person name="Gale L.R."/>
            <person name="Schwartz D.C."/>
            <person name="Zhou S."/>
            <person name="Corby-Kistler H."/>
            <person name="Young S.K."/>
            <person name="Zeng Q."/>
            <person name="Gargeya S."/>
            <person name="Fitzgerald M."/>
            <person name="Haas B."/>
            <person name="Abouelleil A."/>
            <person name="Alvarado L."/>
            <person name="Arachchi H.M."/>
            <person name="Berlin A."/>
            <person name="Brown A."/>
            <person name="Chapman S.B."/>
            <person name="Chen Z."/>
            <person name="Dunbar C."/>
            <person name="Freedman E."/>
            <person name="Gearin G."/>
            <person name="Goldberg J."/>
            <person name="Griggs A."/>
            <person name="Gujja S."/>
            <person name="Heiman D."/>
            <person name="Howarth C."/>
            <person name="Larson L."/>
            <person name="Lui A."/>
            <person name="MacDonald P.J.P."/>
            <person name="Montmayeur A."/>
            <person name="Murphy C."/>
            <person name="Neiman D."/>
            <person name="Pearson M."/>
            <person name="Priest M."/>
            <person name="Roberts A."/>
            <person name="Saif S."/>
            <person name="Shea T."/>
            <person name="Shenoy N."/>
            <person name="Sisk P."/>
            <person name="Stolte C."/>
            <person name="Sykes S."/>
            <person name="Wortman J."/>
            <person name="Nusbaum C."/>
            <person name="Birren B."/>
        </authorList>
    </citation>
    <scope>NUCLEOTIDE SEQUENCE [LARGE SCALE GENOMIC DNA]</scope>
    <source>
        <strain evidence="1">25433</strain>
    </source>
</reference>
<protein>
    <submittedName>
        <fullName evidence="1">Uncharacterized protein</fullName>
    </submittedName>
</protein>
<dbReference type="Proteomes" id="UP000030701">
    <property type="component" value="Unassembled WGS sequence"/>
</dbReference>
<evidence type="ECO:0000313" key="1">
    <source>
        <dbReference type="EMBL" id="EXM16343.1"/>
    </source>
</evidence>
<dbReference type="HOGENOM" id="CLU_2109140_0_0_1"/>
<name>X0KS11_FUSOX</name>
<reference evidence="1" key="2">
    <citation type="submission" date="2014-03" db="EMBL/GenBank/DDBJ databases">
        <title>The Genome Annotation of Fusarium oxysporum Cotton.</title>
        <authorList>
            <consortium name="The Broad Institute Genomics Platform"/>
            <person name="Ma L.-J."/>
            <person name="Corby-Kistler H."/>
            <person name="Broz K."/>
            <person name="Gale L.R."/>
            <person name="Jonkers W."/>
            <person name="O'Donnell K."/>
            <person name="Ploetz R."/>
            <person name="Steinberg C."/>
            <person name="Schwartz D.C."/>
            <person name="VanEtten H."/>
            <person name="Zhou S."/>
            <person name="Young S.K."/>
            <person name="Zeng Q."/>
            <person name="Gargeya S."/>
            <person name="Fitzgerald M."/>
            <person name="Abouelleil A."/>
            <person name="Alvarado L."/>
            <person name="Chapman S.B."/>
            <person name="Gainer-Dewar J."/>
            <person name="Goldberg J."/>
            <person name="Griggs A."/>
            <person name="Gujja S."/>
            <person name="Hansen M."/>
            <person name="Howarth C."/>
            <person name="Imamovic A."/>
            <person name="Ireland A."/>
            <person name="Larimer J."/>
            <person name="McCowan C."/>
            <person name="Murphy C."/>
            <person name="Pearson M."/>
            <person name="Poon T.W."/>
            <person name="Priest M."/>
            <person name="Roberts A."/>
            <person name="Saif S."/>
            <person name="Shea T."/>
            <person name="Sykes S."/>
            <person name="Wortman J."/>
            <person name="Nusbaum C."/>
            <person name="Birren B."/>
        </authorList>
    </citation>
    <scope>NUCLEOTIDE SEQUENCE</scope>
    <source>
        <strain evidence="1">25433</strain>
    </source>
</reference>
<dbReference type="EMBL" id="KK035222">
    <property type="protein sequence ID" value="EXM16343.1"/>
    <property type="molecule type" value="Genomic_DNA"/>
</dbReference>
<gene>
    <name evidence="1" type="ORF">FOTG_15349</name>
</gene>
<accession>X0KS11</accession>
<dbReference type="AlphaFoldDB" id="X0KS11"/>
<organism evidence="1">
    <name type="scientific">Fusarium oxysporum f. sp. vasinfectum 25433</name>
    <dbReference type="NCBI Taxonomy" id="1089449"/>
    <lineage>
        <taxon>Eukaryota</taxon>
        <taxon>Fungi</taxon>
        <taxon>Dikarya</taxon>
        <taxon>Ascomycota</taxon>
        <taxon>Pezizomycotina</taxon>
        <taxon>Sordariomycetes</taxon>
        <taxon>Hypocreomycetidae</taxon>
        <taxon>Hypocreales</taxon>
        <taxon>Nectriaceae</taxon>
        <taxon>Fusarium</taxon>
        <taxon>Fusarium oxysporum species complex</taxon>
    </lineage>
</organism>